<comment type="similarity">
    <text evidence="2">In the N-terminal section; belongs to the PMEI family.</text>
</comment>
<dbReference type="InterPro" id="IPR035513">
    <property type="entry name" value="Invertase/methylesterase_inhib"/>
</dbReference>
<dbReference type="OrthoDB" id="2019149at2759"/>
<dbReference type="CDD" id="cd15798">
    <property type="entry name" value="PMEI-like_3"/>
    <property type="match status" value="1"/>
</dbReference>
<evidence type="ECO:0000256" key="3">
    <source>
        <dbReference type="ARBA" id="ARBA00007786"/>
    </source>
</evidence>
<evidence type="ECO:0000259" key="13">
    <source>
        <dbReference type="SMART" id="SM00856"/>
    </source>
</evidence>
<dbReference type="Gene3D" id="1.20.140.40">
    <property type="entry name" value="Invertase/pectin methylesterase inhibitor family protein"/>
    <property type="match status" value="1"/>
</dbReference>
<dbReference type="FunFam" id="2.160.20.10:FF:000001">
    <property type="entry name" value="Pectinesterase"/>
    <property type="match status" value="1"/>
</dbReference>
<dbReference type="EMBL" id="BSYR01000063">
    <property type="protein sequence ID" value="GMJ12240.1"/>
    <property type="molecule type" value="Genomic_DNA"/>
</dbReference>
<feature type="domain" description="Pectinesterase inhibitor" evidence="13">
    <location>
        <begin position="43"/>
        <end position="193"/>
    </location>
</feature>
<evidence type="ECO:0000313" key="14">
    <source>
        <dbReference type="EMBL" id="GMJ12240.1"/>
    </source>
</evidence>
<dbReference type="SUPFAM" id="SSF101148">
    <property type="entry name" value="Plant invertase/pectin methylesterase inhibitor"/>
    <property type="match status" value="1"/>
</dbReference>
<evidence type="ECO:0000256" key="4">
    <source>
        <dbReference type="ARBA" id="ARBA00013229"/>
    </source>
</evidence>
<feature type="active site" evidence="11">
    <location>
        <position position="398"/>
    </location>
</feature>
<evidence type="ECO:0000313" key="15">
    <source>
        <dbReference type="Proteomes" id="UP001165190"/>
    </source>
</evidence>
<keyword evidence="6 12" id="KW-0063">Aspartyl esterase</keyword>
<gene>
    <name evidence="14" type="ORF">HRI_004893200</name>
</gene>
<reference evidence="14" key="1">
    <citation type="submission" date="2023-05" db="EMBL/GenBank/DDBJ databases">
        <title>Genome and transcriptome analyses reveal genes involved in the formation of fine ridges on petal epidermal cells in Hibiscus trionum.</title>
        <authorList>
            <person name="Koshimizu S."/>
            <person name="Masuda S."/>
            <person name="Ishii T."/>
            <person name="Shirasu K."/>
            <person name="Hoshino A."/>
            <person name="Arita M."/>
        </authorList>
    </citation>
    <scope>NUCLEOTIDE SEQUENCE</scope>
    <source>
        <strain evidence="14">Hamamatsu line</strain>
    </source>
</reference>
<dbReference type="Pfam" id="PF01095">
    <property type="entry name" value="Pectinesterase"/>
    <property type="match status" value="1"/>
</dbReference>
<dbReference type="InterPro" id="IPR018040">
    <property type="entry name" value="Pectinesterase_Tyr_AS"/>
</dbReference>
<dbReference type="GO" id="GO:0030599">
    <property type="term" value="F:pectinesterase activity"/>
    <property type="evidence" value="ECO:0007669"/>
    <property type="project" value="UniProtKB-UniRule"/>
</dbReference>
<comment type="subcellular location">
    <subcellularLocation>
        <location evidence="12">Secreted</location>
        <location evidence="12">Cell wall</location>
    </subcellularLocation>
</comment>
<keyword evidence="12" id="KW-0964">Secreted</keyword>
<dbReference type="EC" id="3.1.1.11" evidence="4 12"/>
<feature type="chain" id="PRO_5041017821" description="Pectinesterase" evidence="12">
    <location>
        <begin position="22"/>
        <end position="563"/>
    </location>
</feature>
<evidence type="ECO:0000256" key="12">
    <source>
        <dbReference type="RuleBase" id="RU000589"/>
    </source>
</evidence>
<comment type="function">
    <text evidence="10 12">Acts in the modification of cell walls via demethylesterification of cell wall pectin.</text>
</comment>
<dbReference type="PROSITE" id="PS00503">
    <property type="entry name" value="PECTINESTERASE_2"/>
    <property type="match status" value="1"/>
</dbReference>
<keyword evidence="12" id="KW-0961">Cell wall biogenesis/degradation</keyword>
<dbReference type="InterPro" id="IPR006501">
    <property type="entry name" value="Pectinesterase_inhib_dom"/>
</dbReference>
<evidence type="ECO:0000256" key="6">
    <source>
        <dbReference type="ARBA" id="ARBA00023085"/>
    </source>
</evidence>
<keyword evidence="5 12" id="KW-0378">Hydrolase</keyword>
<keyword evidence="15" id="KW-1185">Reference proteome</keyword>
<dbReference type="PROSITE" id="PS00800">
    <property type="entry name" value="PECTINESTERASE_1"/>
    <property type="match status" value="1"/>
</dbReference>
<accession>A0A9W7JEF6</accession>
<organism evidence="14 15">
    <name type="scientific">Hibiscus trionum</name>
    <name type="common">Flower of an hour</name>
    <dbReference type="NCBI Taxonomy" id="183268"/>
    <lineage>
        <taxon>Eukaryota</taxon>
        <taxon>Viridiplantae</taxon>
        <taxon>Streptophyta</taxon>
        <taxon>Embryophyta</taxon>
        <taxon>Tracheophyta</taxon>
        <taxon>Spermatophyta</taxon>
        <taxon>Magnoliopsida</taxon>
        <taxon>eudicotyledons</taxon>
        <taxon>Gunneridae</taxon>
        <taxon>Pentapetalae</taxon>
        <taxon>rosids</taxon>
        <taxon>malvids</taxon>
        <taxon>Malvales</taxon>
        <taxon>Malvaceae</taxon>
        <taxon>Malvoideae</taxon>
        <taxon>Hibiscus</taxon>
    </lineage>
</organism>
<dbReference type="AlphaFoldDB" id="A0A9W7JEF6"/>
<proteinExistence type="inferred from homology"/>
<evidence type="ECO:0000256" key="10">
    <source>
        <dbReference type="ARBA" id="ARBA00057335"/>
    </source>
</evidence>
<evidence type="ECO:0000256" key="7">
    <source>
        <dbReference type="ARBA" id="ARBA00023157"/>
    </source>
</evidence>
<keyword evidence="8" id="KW-0325">Glycoprotein</keyword>
<keyword evidence="12" id="KW-0134">Cell wall</keyword>
<dbReference type="InterPro" id="IPR033131">
    <property type="entry name" value="Pectinesterase_Asp_AS"/>
</dbReference>
<evidence type="ECO:0000256" key="11">
    <source>
        <dbReference type="PROSITE-ProRule" id="PRU10040"/>
    </source>
</evidence>
<name>A0A9W7JEF6_HIBTR</name>
<dbReference type="InterPro" id="IPR000070">
    <property type="entry name" value="Pectinesterase_cat"/>
</dbReference>
<dbReference type="SMART" id="SM00856">
    <property type="entry name" value="PMEI"/>
    <property type="match status" value="1"/>
</dbReference>
<dbReference type="FunFam" id="1.20.140.40:FF:000001">
    <property type="entry name" value="Pectinesterase"/>
    <property type="match status" value="1"/>
</dbReference>
<evidence type="ECO:0000256" key="8">
    <source>
        <dbReference type="ARBA" id="ARBA00023180"/>
    </source>
</evidence>
<dbReference type="InterPro" id="IPR011050">
    <property type="entry name" value="Pectin_lyase_fold/virulence"/>
</dbReference>
<comment type="pathway">
    <text evidence="1 12">Glycan metabolism; pectin degradation; 2-dehydro-3-deoxy-D-gluconate from pectin: step 1/5.</text>
</comment>
<dbReference type="Gene3D" id="2.160.20.10">
    <property type="entry name" value="Single-stranded right-handed beta-helix, Pectin lyase-like"/>
    <property type="match status" value="1"/>
</dbReference>
<dbReference type="GO" id="GO:0045490">
    <property type="term" value="P:pectin catabolic process"/>
    <property type="evidence" value="ECO:0007669"/>
    <property type="project" value="UniProtKB-UniRule"/>
</dbReference>
<dbReference type="Pfam" id="PF04043">
    <property type="entry name" value="PMEI"/>
    <property type="match status" value="1"/>
</dbReference>
<comment type="similarity">
    <text evidence="3">In the C-terminal section; belongs to the pectinesterase family.</text>
</comment>
<dbReference type="SUPFAM" id="SSF51126">
    <property type="entry name" value="Pectin lyase-like"/>
    <property type="match status" value="1"/>
</dbReference>
<keyword evidence="12" id="KW-0732">Signal</keyword>
<dbReference type="InterPro" id="IPR012334">
    <property type="entry name" value="Pectin_lyas_fold"/>
</dbReference>
<protein>
    <recommendedName>
        <fullName evidence="4 12">Pectinesterase</fullName>
        <ecNumber evidence="4 12">3.1.1.11</ecNumber>
    </recommendedName>
</protein>
<evidence type="ECO:0000256" key="1">
    <source>
        <dbReference type="ARBA" id="ARBA00005184"/>
    </source>
</evidence>
<keyword evidence="7" id="KW-1015">Disulfide bond</keyword>
<sequence>MGKAPAIIGVCSVILVAMVVAVAVGVTRNHSESSEGGGNEPQASKKAVQAICQPTDYKEACENSLTGSNTTDPKELIRAGFKATIREIEKVVNNSGTIQDAAKDPMSRQALDNCKELMGYAIDDLTNSLNQLGAFDASRLDEYVENLKTWMGGSITYQQTCLDGFVNVSTEAGEKMRKLLNTSQMLTSNGLAMVSDIPKLISDLNITGLKKSDTEWAQRKLLAKDGFSPWVSFRQRMLLQKNLSQMKSNVVVTKDGSGKYNNINQALKEVPKKNVSPFVVYIKVGVYNEQVLVDKFMANVVFIGDGPTRTIITGRLNFADGTTTFKTSTVAVISPKFMAKNIGFKNTAGAIKHQAVALKVQSDQAIFHNCQMDGYQDTLYAHSHRQYYRDCTITGTIDFVFGNSASVYQNYKLIIRKPLDNQQCFATAQGRSDRRETSGFVLQNCTFSGAPDYLPVKARSKTYLGRPWKEYSRTIIMQSQLNDIVTPEGWMPWAGNFALDTLWYAEFNNRGPGAIQTNRVKWKGIKKITAAQAQQFTAGVFLRGAEWIQNSGVPYTAGMIPGV</sequence>
<dbReference type="Proteomes" id="UP001165190">
    <property type="component" value="Unassembled WGS sequence"/>
</dbReference>
<feature type="signal peptide" evidence="12">
    <location>
        <begin position="1"/>
        <end position="21"/>
    </location>
</feature>
<comment type="caution">
    <text evidence="14">The sequence shown here is derived from an EMBL/GenBank/DDBJ whole genome shotgun (WGS) entry which is preliminary data.</text>
</comment>
<evidence type="ECO:0000256" key="2">
    <source>
        <dbReference type="ARBA" id="ARBA00006027"/>
    </source>
</evidence>
<dbReference type="PANTHER" id="PTHR31707">
    <property type="entry name" value="PECTINESTERASE"/>
    <property type="match status" value="1"/>
</dbReference>
<evidence type="ECO:0000256" key="5">
    <source>
        <dbReference type="ARBA" id="ARBA00022801"/>
    </source>
</evidence>
<dbReference type="GO" id="GO:0004857">
    <property type="term" value="F:enzyme inhibitor activity"/>
    <property type="evidence" value="ECO:0007669"/>
    <property type="project" value="InterPro"/>
</dbReference>
<comment type="catalytic activity">
    <reaction evidence="9 12">
        <text>[(1-&gt;4)-alpha-D-galacturonosyl methyl ester](n) + n H2O = [(1-&gt;4)-alpha-D-galacturonosyl](n) + n methanol + n H(+)</text>
        <dbReference type="Rhea" id="RHEA:22380"/>
        <dbReference type="Rhea" id="RHEA-COMP:14570"/>
        <dbReference type="Rhea" id="RHEA-COMP:14573"/>
        <dbReference type="ChEBI" id="CHEBI:15377"/>
        <dbReference type="ChEBI" id="CHEBI:15378"/>
        <dbReference type="ChEBI" id="CHEBI:17790"/>
        <dbReference type="ChEBI" id="CHEBI:140522"/>
        <dbReference type="ChEBI" id="CHEBI:140523"/>
        <dbReference type="EC" id="3.1.1.11"/>
    </reaction>
</comment>
<dbReference type="GO" id="GO:0042545">
    <property type="term" value="P:cell wall modification"/>
    <property type="evidence" value="ECO:0007669"/>
    <property type="project" value="UniProtKB-UniRule"/>
</dbReference>
<dbReference type="NCBIfam" id="TIGR01614">
    <property type="entry name" value="PME_inhib"/>
    <property type="match status" value="1"/>
</dbReference>
<evidence type="ECO:0000256" key="9">
    <source>
        <dbReference type="ARBA" id="ARBA00047928"/>
    </source>
</evidence>